<proteinExistence type="predicted"/>
<dbReference type="Pfam" id="PF08238">
    <property type="entry name" value="Sel1"/>
    <property type="match status" value="4"/>
</dbReference>
<dbReference type="RefSeq" id="WP_093730745.1">
    <property type="nucleotide sequence ID" value="NZ_FMYW01000011.1"/>
</dbReference>
<evidence type="ECO:0000313" key="2">
    <source>
        <dbReference type="Proteomes" id="UP000198943"/>
    </source>
</evidence>
<dbReference type="Proteomes" id="UP000198943">
    <property type="component" value="Unassembled WGS sequence"/>
</dbReference>
<dbReference type="InterPro" id="IPR050767">
    <property type="entry name" value="Sel1_AlgK"/>
</dbReference>
<accession>A0A1G6MX93</accession>
<dbReference type="EMBL" id="FMYW01000011">
    <property type="protein sequence ID" value="SDC60190.1"/>
    <property type="molecule type" value="Genomic_DNA"/>
</dbReference>
<organism evidence="1 2">
    <name type="scientific">Succiniclasticum ruminis</name>
    <dbReference type="NCBI Taxonomy" id="40841"/>
    <lineage>
        <taxon>Bacteria</taxon>
        <taxon>Bacillati</taxon>
        <taxon>Bacillota</taxon>
        <taxon>Negativicutes</taxon>
        <taxon>Acidaminococcales</taxon>
        <taxon>Acidaminococcaceae</taxon>
        <taxon>Succiniclasticum</taxon>
    </lineage>
</organism>
<dbReference type="SUPFAM" id="SSF81901">
    <property type="entry name" value="HCP-like"/>
    <property type="match status" value="1"/>
</dbReference>
<sequence>MDKNNTPKLQDAMKAYLEGNYETAYNLFLELAWDNNGRAMYFLGMFFDSPNSLFGKIEGVNVVKLSREVSGAWYKLGASRGDPLATLVHVRNEIIEKRISIHKFNDCFEEVRTMAIEGDVFAIMEMYYTYRDASHYENKYANYLKKDNKEEFKWLREAAESGSPEGMVKLGTCYDGGYYAYGVVSDYKEAIRWYQKAAELNNSMAMYNLGILYSNGRGVQQNHSEAFKWYMKSAELGDVEAMLKLGSAYENGLGVVKSYGEAFKWYMKASGTGHGRGVEGLAKVERLLVNHLNATPQIFNLFGFLKKMK</sequence>
<reference evidence="2" key="1">
    <citation type="submission" date="2016-10" db="EMBL/GenBank/DDBJ databases">
        <authorList>
            <person name="Varghese N."/>
            <person name="Submissions S."/>
        </authorList>
    </citation>
    <scope>NUCLEOTIDE SEQUENCE [LARGE SCALE GENOMIC DNA]</scope>
    <source>
        <strain evidence="2">DSM 11005</strain>
    </source>
</reference>
<name>A0A1G6MX93_9FIRM</name>
<dbReference type="Gene3D" id="1.25.40.10">
    <property type="entry name" value="Tetratricopeptide repeat domain"/>
    <property type="match status" value="1"/>
</dbReference>
<dbReference type="SMART" id="SM00671">
    <property type="entry name" value="SEL1"/>
    <property type="match status" value="4"/>
</dbReference>
<dbReference type="OrthoDB" id="2724739at2"/>
<dbReference type="AlphaFoldDB" id="A0A1G6MX93"/>
<dbReference type="InterPro" id="IPR011990">
    <property type="entry name" value="TPR-like_helical_dom_sf"/>
</dbReference>
<keyword evidence="2" id="KW-1185">Reference proteome</keyword>
<dbReference type="PANTHER" id="PTHR11102:SF160">
    <property type="entry name" value="ERAD-ASSOCIATED E3 UBIQUITIN-PROTEIN LIGASE COMPONENT HRD3"/>
    <property type="match status" value="1"/>
</dbReference>
<dbReference type="PANTHER" id="PTHR11102">
    <property type="entry name" value="SEL-1-LIKE PROTEIN"/>
    <property type="match status" value="1"/>
</dbReference>
<protein>
    <submittedName>
        <fullName evidence="1">Sel1 repeat-containing protein</fullName>
    </submittedName>
</protein>
<gene>
    <name evidence="1" type="ORF">SAMN04487864_11124</name>
</gene>
<evidence type="ECO:0000313" key="1">
    <source>
        <dbReference type="EMBL" id="SDC60190.1"/>
    </source>
</evidence>
<dbReference type="InterPro" id="IPR006597">
    <property type="entry name" value="Sel1-like"/>
</dbReference>